<feature type="transmembrane region" description="Helical" evidence="7">
    <location>
        <begin position="132"/>
        <end position="159"/>
    </location>
</feature>
<feature type="transmembrane region" description="Helical" evidence="7">
    <location>
        <begin position="174"/>
        <end position="194"/>
    </location>
</feature>
<keyword evidence="1" id="KW-0808">Transferase</keyword>
<organism evidence="9 10">
    <name type="scientific">Acrobeloides nanus</name>
    <dbReference type="NCBI Taxonomy" id="290746"/>
    <lineage>
        <taxon>Eukaryota</taxon>
        <taxon>Metazoa</taxon>
        <taxon>Ecdysozoa</taxon>
        <taxon>Nematoda</taxon>
        <taxon>Chromadorea</taxon>
        <taxon>Rhabditida</taxon>
        <taxon>Tylenchina</taxon>
        <taxon>Cephalobomorpha</taxon>
        <taxon>Cephaloboidea</taxon>
        <taxon>Cephalobidae</taxon>
        <taxon>Acrobeloides</taxon>
    </lineage>
</organism>
<dbReference type="GO" id="GO:0005737">
    <property type="term" value="C:cytoplasm"/>
    <property type="evidence" value="ECO:0007669"/>
    <property type="project" value="TreeGrafter"/>
</dbReference>
<dbReference type="InterPro" id="IPR011009">
    <property type="entry name" value="Kinase-like_dom_sf"/>
</dbReference>
<evidence type="ECO:0000256" key="5">
    <source>
        <dbReference type="ARBA" id="ARBA00037982"/>
    </source>
</evidence>
<evidence type="ECO:0000256" key="3">
    <source>
        <dbReference type="ARBA" id="ARBA00022777"/>
    </source>
</evidence>
<dbReference type="Pfam" id="PF00069">
    <property type="entry name" value="Pkinase"/>
    <property type="match status" value="1"/>
</dbReference>
<dbReference type="InterPro" id="IPR008271">
    <property type="entry name" value="Ser/Thr_kinase_AS"/>
</dbReference>
<dbReference type="InterPro" id="IPR000719">
    <property type="entry name" value="Prot_kinase_dom"/>
</dbReference>
<keyword evidence="4 6" id="KW-0067">ATP-binding</keyword>
<keyword evidence="7" id="KW-0472">Membrane</keyword>
<keyword evidence="3" id="KW-0418">Kinase</keyword>
<dbReference type="Gene3D" id="1.10.510.10">
    <property type="entry name" value="Transferase(Phosphotransferase) domain 1"/>
    <property type="match status" value="1"/>
</dbReference>
<dbReference type="WBParaSite" id="ACRNAN_scaffold2892.g6858.t1">
    <property type="protein sequence ID" value="ACRNAN_scaffold2892.g6858.t1"/>
    <property type="gene ID" value="ACRNAN_scaffold2892.g6858"/>
</dbReference>
<dbReference type="PANTHER" id="PTHR11042">
    <property type="entry name" value="EUKARYOTIC TRANSLATION INITIATION FACTOR 2-ALPHA KINASE EIF2-ALPHA KINASE -RELATED"/>
    <property type="match status" value="1"/>
</dbReference>
<evidence type="ECO:0000256" key="4">
    <source>
        <dbReference type="ARBA" id="ARBA00022840"/>
    </source>
</evidence>
<keyword evidence="7" id="KW-0812">Transmembrane</keyword>
<evidence type="ECO:0000313" key="10">
    <source>
        <dbReference type="WBParaSite" id="ACRNAN_scaffold2892.g6858.t1"/>
    </source>
</evidence>
<dbReference type="InterPro" id="IPR017441">
    <property type="entry name" value="Protein_kinase_ATP_BS"/>
</dbReference>
<feature type="binding site" evidence="6">
    <location>
        <position position="436"/>
    </location>
    <ligand>
        <name>ATP</name>
        <dbReference type="ChEBI" id="CHEBI:30616"/>
    </ligand>
</feature>
<dbReference type="InterPro" id="IPR050339">
    <property type="entry name" value="CC_SR_Kinase"/>
</dbReference>
<dbReference type="PROSITE" id="PS00107">
    <property type="entry name" value="PROTEIN_KINASE_ATP"/>
    <property type="match status" value="1"/>
</dbReference>
<reference evidence="10" key="1">
    <citation type="submission" date="2022-11" db="UniProtKB">
        <authorList>
            <consortium name="WormBaseParasite"/>
        </authorList>
    </citation>
    <scope>IDENTIFICATION</scope>
</reference>
<keyword evidence="2 6" id="KW-0547">Nucleotide-binding</keyword>
<dbReference type="GO" id="GO:0005634">
    <property type="term" value="C:nucleus"/>
    <property type="evidence" value="ECO:0007669"/>
    <property type="project" value="TreeGrafter"/>
</dbReference>
<dbReference type="SMART" id="SM00220">
    <property type="entry name" value="S_TKc"/>
    <property type="match status" value="1"/>
</dbReference>
<evidence type="ECO:0000256" key="1">
    <source>
        <dbReference type="ARBA" id="ARBA00022679"/>
    </source>
</evidence>
<accession>A0A914DKM1</accession>
<protein>
    <submittedName>
        <fullName evidence="10">Protein kinase domain-containing protein</fullName>
    </submittedName>
</protein>
<dbReference type="PANTHER" id="PTHR11042:SF190">
    <property type="entry name" value="MITOSIS INHIBITOR PROTEIN KINASE MIK1"/>
    <property type="match status" value="1"/>
</dbReference>
<name>A0A914DKM1_9BILA</name>
<dbReference type="GO" id="GO:0005524">
    <property type="term" value="F:ATP binding"/>
    <property type="evidence" value="ECO:0007669"/>
    <property type="project" value="UniProtKB-UniRule"/>
</dbReference>
<dbReference type="AlphaFoldDB" id="A0A914DKM1"/>
<keyword evidence="9" id="KW-1185">Reference proteome</keyword>
<comment type="similarity">
    <text evidence="5">Belongs to the protein kinase superfamily. Ser/Thr protein kinase family. GCN2 subfamily.</text>
</comment>
<dbReference type="SUPFAM" id="SSF56112">
    <property type="entry name" value="Protein kinase-like (PK-like)"/>
    <property type="match status" value="1"/>
</dbReference>
<feature type="domain" description="Protein kinase" evidence="8">
    <location>
        <begin position="402"/>
        <end position="682"/>
    </location>
</feature>
<keyword evidence="7" id="KW-1133">Transmembrane helix</keyword>
<evidence type="ECO:0000313" key="9">
    <source>
        <dbReference type="Proteomes" id="UP000887540"/>
    </source>
</evidence>
<sequence>MATEFWTFMTYLTKEELVLTIRECWDDFLKQLEFSEDLQASDFIPISDEHREELPIFFKTVTSFVESGLKKLDQMSDEDFEIVKQVISEVGKLYQSDEIKCKENTDISFAALKAVEAEVEELNRKYRFNYNVYFLIAEVLAFLTGVSLNNAALIIQYIIQEFLWDNASLIISEFLWATICVLFLITSILAFYHFRIFITLVTQPSTKNIVSLMTSGYADAILDNVKRNIEKCNRDPVKLTKLLRPYMRTLLTPLQSMCYMNLLKRQERFGMFSKQFSNKNMVEFEEDIHRRFIEYIGKMLSIEDALEVCTKKQLALVHFSKNLLTHLQKYPFILNENGTCRELSQEDKDRIEPHLKSIDTFLYESTEFLLHMQAMKTDILNIDKSYISSTPFYTCNFPVYDPDDKDFLGRGSFGHVRKIEYGFTSEQGLNKHMAVKRLKLNAKKREKYIIDAYKMFYERSILDKLKHENIVNVIHAWIQYPYSESLQPITDDGFEMYVIMEFCDSSLKKYVKERGAIDENENLVIITDILKGLKFLHENQYIHRDIKPDNILIKKTKDRNIYVLGDFGSARRIPIKRLFSENMMKNDSDKTNDADEVDLFTLSKGSLGTHPYAAPEFKIKEQFYNDKVDIFSLGKIIELDLYGEEESLLPKNLEDFVKSMIHENPESRPSSEECLQFFSQFLPNTSRNELTQDDLENAPENEEESDDHENKLESLVKRIEERFTQDGFTNDDFPLLGLIDQRFCPIFIHLYEKRKT</sequence>
<dbReference type="PROSITE" id="PS00108">
    <property type="entry name" value="PROTEIN_KINASE_ST"/>
    <property type="match status" value="1"/>
</dbReference>
<evidence type="ECO:0000256" key="6">
    <source>
        <dbReference type="PROSITE-ProRule" id="PRU10141"/>
    </source>
</evidence>
<dbReference type="GO" id="GO:0004672">
    <property type="term" value="F:protein kinase activity"/>
    <property type="evidence" value="ECO:0007669"/>
    <property type="project" value="InterPro"/>
</dbReference>
<evidence type="ECO:0000256" key="2">
    <source>
        <dbReference type="ARBA" id="ARBA00022741"/>
    </source>
</evidence>
<dbReference type="PROSITE" id="PS50011">
    <property type="entry name" value="PROTEIN_KINASE_DOM"/>
    <property type="match status" value="1"/>
</dbReference>
<proteinExistence type="inferred from homology"/>
<evidence type="ECO:0000259" key="8">
    <source>
        <dbReference type="PROSITE" id="PS50011"/>
    </source>
</evidence>
<evidence type="ECO:0000256" key="7">
    <source>
        <dbReference type="SAM" id="Phobius"/>
    </source>
</evidence>
<dbReference type="CDD" id="cd00180">
    <property type="entry name" value="PKc"/>
    <property type="match status" value="1"/>
</dbReference>
<dbReference type="Proteomes" id="UP000887540">
    <property type="component" value="Unplaced"/>
</dbReference>